<accession>A0A1B7I666</accession>
<keyword evidence="2" id="KW-0472">Membrane</keyword>
<evidence type="ECO:0000256" key="1">
    <source>
        <dbReference type="SAM" id="MobiDB-lite"/>
    </source>
</evidence>
<evidence type="ECO:0000313" key="3">
    <source>
        <dbReference type="EMBL" id="OAT23940.1"/>
    </source>
</evidence>
<name>A0A1B7I666_9ENTR</name>
<organism evidence="3 4">
    <name type="scientific">Buttiauxella gaviniae ATCC 51604</name>
    <dbReference type="NCBI Taxonomy" id="1354253"/>
    <lineage>
        <taxon>Bacteria</taxon>
        <taxon>Pseudomonadati</taxon>
        <taxon>Pseudomonadota</taxon>
        <taxon>Gammaproteobacteria</taxon>
        <taxon>Enterobacterales</taxon>
        <taxon>Enterobacteriaceae</taxon>
        <taxon>Buttiauxella</taxon>
    </lineage>
</organism>
<evidence type="ECO:0000256" key="2">
    <source>
        <dbReference type="SAM" id="Phobius"/>
    </source>
</evidence>
<dbReference type="Proteomes" id="UP000078504">
    <property type="component" value="Unassembled WGS sequence"/>
</dbReference>
<feature type="region of interest" description="Disordered" evidence="1">
    <location>
        <begin position="1"/>
        <end position="30"/>
    </location>
</feature>
<keyword evidence="2" id="KW-0812">Transmembrane</keyword>
<dbReference type="EMBL" id="LXEP01000003">
    <property type="protein sequence ID" value="OAT23940.1"/>
    <property type="molecule type" value="Genomic_DNA"/>
</dbReference>
<dbReference type="AlphaFoldDB" id="A0A1B7I666"/>
<comment type="caution">
    <text evidence="3">The sequence shown here is derived from an EMBL/GenBank/DDBJ whole genome shotgun (WGS) entry which is preliminary data.</text>
</comment>
<keyword evidence="2" id="KW-1133">Transmembrane helix</keyword>
<proteinExistence type="predicted"/>
<gene>
    <name evidence="3" type="ORF">M977_00230</name>
</gene>
<feature type="transmembrane region" description="Helical" evidence="2">
    <location>
        <begin position="91"/>
        <end position="109"/>
    </location>
</feature>
<reference evidence="3 4" key="1">
    <citation type="submission" date="2016-04" db="EMBL/GenBank/DDBJ databases">
        <title>ATOL: Assembling a taxonomically balanced genome-scale reconstruction of the evolutionary history of the Enterobacteriaceae.</title>
        <authorList>
            <person name="Plunkett G.III."/>
            <person name="Neeno-Eckwall E.C."/>
            <person name="Glasner J.D."/>
            <person name="Perna N.T."/>
        </authorList>
    </citation>
    <scope>NUCLEOTIDE SEQUENCE [LARGE SCALE GENOMIC DNA]</scope>
    <source>
        <strain evidence="3 4">ATCC 51604</strain>
    </source>
</reference>
<protein>
    <submittedName>
        <fullName evidence="3">Uncharacterized protein</fullName>
    </submittedName>
</protein>
<evidence type="ECO:0000313" key="4">
    <source>
        <dbReference type="Proteomes" id="UP000078504"/>
    </source>
</evidence>
<dbReference type="PATRIC" id="fig|1354253.4.peg.235"/>
<sequence>MQADRDDGTNLVPFPRFKNGGGGGDGGDMYTRERIARLEATDELRERNMRGVESELKNISQKMDNMETRLVDKLGAMDTRFRDKADENQKWLVALLVSAILVPLFMALVTK</sequence>